<protein>
    <submittedName>
        <fullName evidence="2">Carbamoyltransferase C-terminus</fullName>
    </submittedName>
</protein>
<keyword evidence="2" id="KW-0808">Transferase</keyword>
<gene>
    <name evidence="2" type="ORF">SAMN02746066_01705</name>
</gene>
<dbReference type="RefSeq" id="WP_073286011.1">
    <property type="nucleotide sequence ID" value="NZ_FRCP01000009.1"/>
</dbReference>
<dbReference type="STRING" id="1120996.SAMN02746066_01705"/>
<dbReference type="InterPro" id="IPR031730">
    <property type="entry name" value="Carbam_trans_C"/>
</dbReference>
<reference evidence="2 3" key="1">
    <citation type="submission" date="2016-11" db="EMBL/GenBank/DDBJ databases">
        <authorList>
            <person name="Jaros S."/>
            <person name="Januszkiewicz K."/>
            <person name="Wedrychowicz H."/>
        </authorList>
    </citation>
    <scope>NUCLEOTIDE SEQUENCE [LARGE SCALE GENOMIC DNA]</scope>
    <source>
        <strain evidence="2 3">DSM 15930</strain>
    </source>
</reference>
<dbReference type="InterPro" id="IPR051338">
    <property type="entry name" value="NodU/CmcH_Carbamoyltrnsfr"/>
</dbReference>
<dbReference type="PANTHER" id="PTHR34847">
    <property type="entry name" value="NODULATION PROTEIN U"/>
    <property type="match status" value="1"/>
</dbReference>
<dbReference type="PANTHER" id="PTHR34847:SF1">
    <property type="entry name" value="NODULATION PROTEIN U"/>
    <property type="match status" value="1"/>
</dbReference>
<dbReference type="Gene3D" id="3.90.870.20">
    <property type="entry name" value="Carbamoyltransferase, C-terminal domain"/>
    <property type="match status" value="1"/>
</dbReference>
<sequence>MFNPYNGKTYTQEEICQAIKRYDTKIIAVKCDDQYKQAAISIAEGKIIGWFQGRSEGGPRALGNRSILVDPRNPKMKDILNNRVKFREAFRPFAPSVLFEFQQEYFDLDIPSPYMLMVADIWPIKRAEIPSVTHIDGTGRIQTVLKELSPEYHQLIYAFYERTGVPIVLNTSFNVNKEPIVESPDDAINCFLNTDIDELYIEHYYIKRV</sequence>
<keyword evidence="3" id="KW-1185">Reference proteome</keyword>
<dbReference type="GO" id="GO:0016740">
    <property type="term" value="F:transferase activity"/>
    <property type="evidence" value="ECO:0007669"/>
    <property type="project" value="UniProtKB-KW"/>
</dbReference>
<accession>A0A1M7I796</accession>
<dbReference type="InterPro" id="IPR038152">
    <property type="entry name" value="Carbam_trans_C_sf"/>
</dbReference>
<proteinExistence type="predicted"/>
<dbReference type="Proteomes" id="UP000184038">
    <property type="component" value="Unassembled WGS sequence"/>
</dbReference>
<organism evidence="2 3">
    <name type="scientific">Anaerosporobacter mobilis DSM 15930</name>
    <dbReference type="NCBI Taxonomy" id="1120996"/>
    <lineage>
        <taxon>Bacteria</taxon>
        <taxon>Bacillati</taxon>
        <taxon>Bacillota</taxon>
        <taxon>Clostridia</taxon>
        <taxon>Lachnospirales</taxon>
        <taxon>Lachnospiraceae</taxon>
        <taxon>Anaerosporobacter</taxon>
    </lineage>
</organism>
<evidence type="ECO:0000313" key="3">
    <source>
        <dbReference type="Proteomes" id="UP000184038"/>
    </source>
</evidence>
<evidence type="ECO:0000259" key="1">
    <source>
        <dbReference type="Pfam" id="PF16861"/>
    </source>
</evidence>
<dbReference type="OrthoDB" id="9780777at2"/>
<dbReference type="Pfam" id="PF16861">
    <property type="entry name" value="Carbam_trans_C"/>
    <property type="match status" value="1"/>
</dbReference>
<feature type="domain" description="Carbamoyltransferase C-terminal" evidence="1">
    <location>
        <begin position="41"/>
        <end position="208"/>
    </location>
</feature>
<dbReference type="AlphaFoldDB" id="A0A1M7I796"/>
<dbReference type="EMBL" id="FRCP01000009">
    <property type="protein sequence ID" value="SHM36600.1"/>
    <property type="molecule type" value="Genomic_DNA"/>
</dbReference>
<name>A0A1M7I796_9FIRM</name>
<evidence type="ECO:0000313" key="2">
    <source>
        <dbReference type="EMBL" id="SHM36600.1"/>
    </source>
</evidence>